<dbReference type="PANTHER" id="PTHR43806:SF65">
    <property type="entry name" value="SERINE PROTEASE APRX"/>
    <property type="match status" value="1"/>
</dbReference>
<dbReference type="SUPFAM" id="SSF52025">
    <property type="entry name" value="PA domain"/>
    <property type="match status" value="1"/>
</dbReference>
<dbReference type="InterPro" id="IPR050131">
    <property type="entry name" value="Peptidase_S8_subtilisin-like"/>
</dbReference>
<organism evidence="11 12">
    <name type="scientific">Nocardioides plantarum</name>
    <dbReference type="NCBI Taxonomy" id="29299"/>
    <lineage>
        <taxon>Bacteria</taxon>
        <taxon>Bacillati</taxon>
        <taxon>Actinomycetota</taxon>
        <taxon>Actinomycetes</taxon>
        <taxon>Propionibacteriales</taxon>
        <taxon>Nocardioidaceae</taxon>
        <taxon>Nocardioides</taxon>
    </lineage>
</organism>
<keyword evidence="2" id="KW-0964">Secreted</keyword>
<dbReference type="PANTHER" id="PTHR43806">
    <property type="entry name" value="PEPTIDASE S8"/>
    <property type="match status" value="1"/>
</dbReference>
<feature type="chain" id="PRO_5047066188" evidence="8">
    <location>
        <begin position="31"/>
        <end position="1566"/>
    </location>
</feature>
<comment type="caution">
    <text evidence="11">The sequence shown here is derived from an EMBL/GenBank/DDBJ whole genome shotgun (WGS) entry which is preliminary data.</text>
</comment>
<dbReference type="PROSITE" id="PS51892">
    <property type="entry name" value="SUBTILASE"/>
    <property type="match status" value="1"/>
</dbReference>
<dbReference type="Pfam" id="PF02225">
    <property type="entry name" value="PA"/>
    <property type="match status" value="1"/>
</dbReference>
<evidence type="ECO:0000256" key="6">
    <source>
        <dbReference type="PROSITE-ProRule" id="PRU01240"/>
    </source>
</evidence>
<name>A0ABV5KEA5_9ACTN</name>
<dbReference type="PROSITE" id="PS00138">
    <property type="entry name" value="SUBTILASE_SER"/>
    <property type="match status" value="1"/>
</dbReference>
<feature type="active site" description="Charge relay system" evidence="6">
    <location>
        <position position="574"/>
    </location>
</feature>
<sequence>MSPLHPRRSAVAAVLALAVGTLVVPDPAVALPAVPSVSSAPAASSTPVRVIIEVDGPTAPGVVGVATVARAQQRGAGVSFRRQYAAAVTRVERQQDAVLDRARSAGVRVTDSAPVTGVLNAVVATVDPTDLATLRRTTGVARVTEATEAVALDVDSVPSTGAPQVWEQTTPSGTHLEGDGVTVAVVDTGIDYSLEDLGGGFGEEFRVVGGYDFVNDDADPTDDNGHGTHVAGIVGGAGTRNVEGMAPDVSLTAWKVLGENGSGDTAGVLLGLEAAVDPAGAHPADVVNLSLGAPGDGTDPIGRAATAAVRQGVVVVAAAGNAGPAEQTIGSPASAPGVLAVGAGVTGVDLPTMTLTTPEGSRPLTVARFPLSANPPAAGLTADLVEVGDGFEQAYEDAGDVTGKIVVIQSLVVGSLEQVQGGHLLQAQLAEEHGAAGVLLYAPSPTDPADDGGSDTPVRTTADDGTAPFSTEATPADVHVLDDGGFDLRRESLVMLSTTSALYQTFRQQVRDGTARATIGSVDATDRLADFSSRGPSDGMTLKPEIVAPGFEILSTLPSVFGVEGDRYRMSGTSMASPHVAGAAALLVQARPDLTAARLRATLIGSARELDSVDADASPSGQGAGTLDVAAAVDQHVTAAPDAVSLGLVDMAGTGARSEPVVLTNDGPAAVTVALTVHPSGVSTGTATLSTRRVTVPAGGEATVSLSVRPRLGHVDTETSGVLVGAVSDGSTLRVPYAAYVRTLAVQATPDPARGSSQVFVHSGSGLLPETGVTVTATAPSGRRTTVGVSEDARNDGWYRGRVPLTETGSYTIRARAVVAGRTITGISTIRSVSADQPGRWEQVGLTGEAARLAVSPGATGTALGVTTDSAYPMVTTDRGATWTRVRSMPVAGGWGLPAADPRAAGAFYLGLNGRFGAGVLDASYEGRVLHTPDAGRTWTVLPFRDTAVLALLASGSSLVAVVADGAEISADGGRTWRHVQHVWQSEVVDAELAGDDLVVSDLFSVSRLADVTGTGEAIEQTYVPDGGLVYNLGADGEAAVAVLSDTSMVRSTDGGTTWAPIGESGQSYVTDVQVVDGTLYLSGLSSYTTSEDYGTTLVEHDFPADGPLVTDVDRWPGSGPETALLSMENAGLYETEGDGWDKIGLSATTVSSVDVGTDTGGSPVLRVTDQEGLHERALADLDADEQDWGSTGHEGYIGVELSDVVQSPRGARSVWSIGRTATGQGKIMVGAPGEEQQRVGPRGSYGATALAVSPLDEDTVAVGYSSLIGTGWMVSTDGFETWTSYDTGQHVNQLRFDPVRPGRLWLATEDGVLRSDDLGATTTRVTTTPALSVHLERATRDRVVVGERGAIRWSTDAGRTVHRAVLADTSAAIGSFTRVVVPAGRFKGVELLVAGAEQWHPHGLTVNGGGALVSTDGGRSWVAASAGLTALSVRSLDVSPDGAWVYAGTDDGGVHRTASSSLVPRSAVRRTTAKVSAPSTARLGTRPLVSISVRSGSVPATGTVLVSVQRAGGAVVLRTRLTLRAGRASFRPPALRKAGQYVVRVAYEPTGLFAASRGNDTVRVR</sequence>
<dbReference type="InterPro" id="IPR015500">
    <property type="entry name" value="Peptidase_S8_subtilisin-rel"/>
</dbReference>
<proteinExistence type="inferred from homology"/>
<feature type="active site" description="Charge relay system" evidence="6">
    <location>
        <position position="187"/>
    </location>
</feature>
<evidence type="ECO:0000313" key="11">
    <source>
        <dbReference type="EMBL" id="MFB9315025.1"/>
    </source>
</evidence>
<evidence type="ECO:0000256" key="7">
    <source>
        <dbReference type="SAM" id="MobiDB-lite"/>
    </source>
</evidence>
<dbReference type="InterPro" id="IPR036852">
    <property type="entry name" value="Peptidase_S8/S53_dom_sf"/>
</dbReference>
<evidence type="ECO:0000256" key="1">
    <source>
        <dbReference type="ARBA" id="ARBA00011073"/>
    </source>
</evidence>
<evidence type="ECO:0000256" key="4">
    <source>
        <dbReference type="ARBA" id="ARBA00022801"/>
    </source>
</evidence>
<dbReference type="SUPFAM" id="SSF110296">
    <property type="entry name" value="Oligoxyloglucan reducing end-specific cellobiohydrolase"/>
    <property type="match status" value="3"/>
</dbReference>
<evidence type="ECO:0000256" key="8">
    <source>
        <dbReference type="SAM" id="SignalP"/>
    </source>
</evidence>
<evidence type="ECO:0000259" key="10">
    <source>
        <dbReference type="Pfam" id="PF02225"/>
    </source>
</evidence>
<feature type="signal peptide" evidence="8">
    <location>
        <begin position="1"/>
        <end position="30"/>
    </location>
</feature>
<accession>A0ABV5KEA5</accession>
<keyword evidence="4 6" id="KW-0378">Hydrolase</keyword>
<keyword evidence="2" id="KW-0134">Cell wall</keyword>
<dbReference type="PRINTS" id="PR00723">
    <property type="entry name" value="SUBTILISIN"/>
</dbReference>
<evidence type="ECO:0000313" key="12">
    <source>
        <dbReference type="Proteomes" id="UP001589750"/>
    </source>
</evidence>
<dbReference type="InterPro" id="IPR000209">
    <property type="entry name" value="Peptidase_S8/S53_dom"/>
</dbReference>
<dbReference type="InterPro" id="IPR003137">
    <property type="entry name" value="PA_domain"/>
</dbReference>
<protein>
    <submittedName>
        <fullName evidence="11">S8 family serine peptidase</fullName>
    </submittedName>
</protein>
<keyword evidence="3 6" id="KW-0645">Protease</keyword>
<reference evidence="11 12" key="1">
    <citation type="submission" date="2024-09" db="EMBL/GenBank/DDBJ databases">
        <authorList>
            <person name="Sun Q."/>
            <person name="Mori K."/>
        </authorList>
    </citation>
    <scope>NUCLEOTIDE SEQUENCE [LARGE SCALE GENOMIC DNA]</scope>
    <source>
        <strain evidence="11 12">JCM 9626</strain>
    </source>
</reference>
<keyword evidence="12" id="KW-1185">Reference proteome</keyword>
<feature type="active site" description="Charge relay system" evidence="6">
    <location>
        <position position="226"/>
    </location>
</feature>
<feature type="domain" description="Peptidase S8/S53" evidence="9">
    <location>
        <begin position="178"/>
        <end position="625"/>
    </location>
</feature>
<dbReference type="EMBL" id="JBHMDG010000027">
    <property type="protein sequence ID" value="MFB9315025.1"/>
    <property type="molecule type" value="Genomic_DNA"/>
</dbReference>
<dbReference type="Gene3D" id="2.130.10.10">
    <property type="entry name" value="YVTN repeat-like/Quinoprotein amine dehydrogenase"/>
    <property type="match status" value="3"/>
</dbReference>
<dbReference type="RefSeq" id="WP_140009845.1">
    <property type="nucleotide sequence ID" value="NZ_JBHMDG010000027.1"/>
</dbReference>
<gene>
    <name evidence="11" type="ORF">ACFFRI_18355</name>
</gene>
<keyword evidence="8" id="KW-0732">Signal</keyword>
<evidence type="ECO:0000256" key="3">
    <source>
        <dbReference type="ARBA" id="ARBA00022670"/>
    </source>
</evidence>
<dbReference type="InterPro" id="IPR015943">
    <property type="entry name" value="WD40/YVTN_repeat-like_dom_sf"/>
</dbReference>
<dbReference type="InterPro" id="IPR022398">
    <property type="entry name" value="Peptidase_S8_His-AS"/>
</dbReference>
<feature type="domain" description="PA" evidence="10">
    <location>
        <begin position="381"/>
        <end position="454"/>
    </location>
</feature>
<dbReference type="Gene3D" id="3.40.50.200">
    <property type="entry name" value="Peptidase S8/S53 domain"/>
    <property type="match status" value="2"/>
</dbReference>
<keyword evidence="5 6" id="KW-0720">Serine protease</keyword>
<dbReference type="InterPro" id="IPR046450">
    <property type="entry name" value="PA_dom_sf"/>
</dbReference>
<feature type="region of interest" description="Disordered" evidence="7">
    <location>
        <begin position="443"/>
        <end position="472"/>
    </location>
</feature>
<evidence type="ECO:0000259" key="9">
    <source>
        <dbReference type="Pfam" id="PF00082"/>
    </source>
</evidence>
<dbReference type="Pfam" id="PF00082">
    <property type="entry name" value="Peptidase_S8"/>
    <property type="match status" value="1"/>
</dbReference>
<comment type="similarity">
    <text evidence="1 6">Belongs to the peptidase S8 family.</text>
</comment>
<dbReference type="PROSITE" id="PS00137">
    <property type="entry name" value="SUBTILASE_HIS"/>
    <property type="match status" value="1"/>
</dbReference>
<evidence type="ECO:0000256" key="5">
    <source>
        <dbReference type="ARBA" id="ARBA00022825"/>
    </source>
</evidence>
<dbReference type="Proteomes" id="UP001589750">
    <property type="component" value="Unassembled WGS sequence"/>
</dbReference>
<dbReference type="SUPFAM" id="SSF52743">
    <property type="entry name" value="Subtilisin-like"/>
    <property type="match status" value="1"/>
</dbReference>
<evidence type="ECO:0000256" key="2">
    <source>
        <dbReference type="ARBA" id="ARBA00022512"/>
    </source>
</evidence>
<dbReference type="InterPro" id="IPR023828">
    <property type="entry name" value="Peptidase_S8_Ser-AS"/>
</dbReference>
<dbReference type="Gene3D" id="3.50.30.30">
    <property type="match status" value="1"/>
</dbReference>